<organism evidence="5 6">
    <name type="scientific">Zoogloea oleivorans</name>
    <dbReference type="NCBI Taxonomy" id="1552750"/>
    <lineage>
        <taxon>Bacteria</taxon>
        <taxon>Pseudomonadati</taxon>
        <taxon>Pseudomonadota</taxon>
        <taxon>Betaproteobacteria</taxon>
        <taxon>Rhodocyclales</taxon>
        <taxon>Zoogloeaceae</taxon>
        <taxon>Zoogloea</taxon>
    </lineage>
</organism>
<evidence type="ECO:0000256" key="1">
    <source>
        <dbReference type="ARBA" id="ARBA00023125"/>
    </source>
</evidence>
<dbReference type="SUPFAM" id="SSF46689">
    <property type="entry name" value="Homeodomain-like"/>
    <property type="match status" value="1"/>
</dbReference>
<evidence type="ECO:0000313" key="6">
    <source>
        <dbReference type="Proteomes" id="UP000389128"/>
    </source>
</evidence>
<evidence type="ECO:0000313" key="5">
    <source>
        <dbReference type="EMBL" id="TYC50948.1"/>
    </source>
</evidence>
<dbReference type="Pfam" id="PF00440">
    <property type="entry name" value="TetR_N"/>
    <property type="match status" value="1"/>
</dbReference>
<reference evidence="5 6" key="1">
    <citation type="submission" date="2019-01" db="EMBL/GenBank/DDBJ databases">
        <title>Zoogloea oleivorans genome sequencing and assembly.</title>
        <authorList>
            <person name="Tancsics A."/>
            <person name="Farkas M."/>
            <person name="Kriszt B."/>
            <person name="Maroti G."/>
            <person name="Horvath B."/>
        </authorList>
    </citation>
    <scope>NUCLEOTIDE SEQUENCE [LARGE SCALE GENOMIC DNA]</scope>
    <source>
        <strain evidence="5 6">Buc</strain>
    </source>
</reference>
<dbReference type="RefSeq" id="WP_148581692.1">
    <property type="nucleotide sequence ID" value="NZ_SDKK01000046.1"/>
</dbReference>
<dbReference type="InterPro" id="IPR009057">
    <property type="entry name" value="Homeodomain-like_sf"/>
</dbReference>
<gene>
    <name evidence="5" type="ORF">ETQ85_24825</name>
</gene>
<keyword evidence="6" id="KW-1185">Reference proteome</keyword>
<keyword evidence="1 2" id="KW-0238">DNA-binding</keyword>
<accession>A0A6C2CA78</accession>
<dbReference type="Proteomes" id="UP000389128">
    <property type="component" value="Unassembled WGS sequence"/>
</dbReference>
<dbReference type="InterPro" id="IPR050624">
    <property type="entry name" value="HTH-type_Tx_Regulator"/>
</dbReference>
<dbReference type="PROSITE" id="PS50977">
    <property type="entry name" value="HTH_TETR_2"/>
    <property type="match status" value="1"/>
</dbReference>
<evidence type="ECO:0000256" key="2">
    <source>
        <dbReference type="PROSITE-ProRule" id="PRU00335"/>
    </source>
</evidence>
<dbReference type="PANTHER" id="PTHR43479:SF11">
    <property type="entry name" value="ACREF_ENVCD OPERON REPRESSOR-RELATED"/>
    <property type="match status" value="1"/>
</dbReference>
<dbReference type="AlphaFoldDB" id="A0A6C2CA78"/>
<comment type="caution">
    <text evidence="5">The sequence shown here is derived from an EMBL/GenBank/DDBJ whole genome shotgun (WGS) entry which is preliminary data.</text>
</comment>
<evidence type="ECO:0000259" key="4">
    <source>
        <dbReference type="PROSITE" id="PS50977"/>
    </source>
</evidence>
<dbReference type="Gene3D" id="1.10.357.10">
    <property type="entry name" value="Tetracycline Repressor, domain 2"/>
    <property type="match status" value="1"/>
</dbReference>
<dbReference type="GO" id="GO:0003677">
    <property type="term" value="F:DNA binding"/>
    <property type="evidence" value="ECO:0007669"/>
    <property type="project" value="UniProtKB-UniRule"/>
</dbReference>
<feature type="domain" description="HTH tetR-type" evidence="4">
    <location>
        <begin position="35"/>
        <end position="95"/>
    </location>
</feature>
<feature type="DNA-binding region" description="H-T-H motif" evidence="2">
    <location>
        <begin position="58"/>
        <end position="77"/>
    </location>
</feature>
<name>A0A6C2CA78_9RHOO</name>
<evidence type="ECO:0000256" key="3">
    <source>
        <dbReference type="SAM" id="MobiDB-lite"/>
    </source>
</evidence>
<dbReference type="PRINTS" id="PR00455">
    <property type="entry name" value="HTHTETR"/>
</dbReference>
<dbReference type="InterPro" id="IPR001647">
    <property type="entry name" value="HTH_TetR"/>
</dbReference>
<protein>
    <submittedName>
        <fullName evidence="5">TetR/AcrR family transcriptional regulator</fullName>
    </submittedName>
</protein>
<sequence length="222" mass="25644">MNKLENDGEVAVKEESQTDEAAPAVRKTRRNRRSEGTIQGILEVTEEIILESGAERISILDVCKAAEISRGTFYRYFASQEELLDAFSRHKRERFYASLIETTAPHTDPDARLEAMILFISDYIGHTRARRLLIVAPEYAMNWFQRIFQDAVLRFQDVLGIVFDSWDERLGVKLDRELVCELIIRYVLSEQLVPASPEQRRNMPQRIERLVSALVTGKTARR</sequence>
<proteinExistence type="predicted"/>
<dbReference type="EMBL" id="SDKK01000046">
    <property type="protein sequence ID" value="TYC50948.1"/>
    <property type="molecule type" value="Genomic_DNA"/>
</dbReference>
<feature type="compositionally biased region" description="Basic and acidic residues" evidence="3">
    <location>
        <begin position="1"/>
        <end position="16"/>
    </location>
</feature>
<dbReference type="OrthoDB" id="9809772at2"/>
<dbReference type="PANTHER" id="PTHR43479">
    <property type="entry name" value="ACREF/ENVCD OPERON REPRESSOR-RELATED"/>
    <property type="match status" value="1"/>
</dbReference>
<feature type="region of interest" description="Disordered" evidence="3">
    <location>
        <begin position="1"/>
        <end position="31"/>
    </location>
</feature>